<dbReference type="PROSITE" id="PS50928">
    <property type="entry name" value="ABC_TM1"/>
    <property type="match status" value="1"/>
</dbReference>
<dbReference type="CDD" id="cd06261">
    <property type="entry name" value="TM_PBP2"/>
    <property type="match status" value="1"/>
</dbReference>
<keyword evidence="3" id="KW-1003">Cell membrane</keyword>
<proteinExistence type="inferred from homology"/>
<evidence type="ECO:0000256" key="3">
    <source>
        <dbReference type="ARBA" id="ARBA00022475"/>
    </source>
</evidence>
<name>A0ABS6K1L4_9FIRM</name>
<evidence type="ECO:0000259" key="8">
    <source>
        <dbReference type="PROSITE" id="PS50928"/>
    </source>
</evidence>
<dbReference type="PANTHER" id="PTHR43744:SF9">
    <property type="entry name" value="POLYGALACTURONAN_RHAMNOGALACTURONAN TRANSPORT SYSTEM PERMEASE PROTEIN YTCP"/>
    <property type="match status" value="1"/>
</dbReference>
<evidence type="ECO:0000313" key="10">
    <source>
        <dbReference type="Proteomes" id="UP001314681"/>
    </source>
</evidence>
<dbReference type="EMBL" id="JAHQCX010000001">
    <property type="protein sequence ID" value="MBU9724746.1"/>
    <property type="molecule type" value="Genomic_DNA"/>
</dbReference>
<dbReference type="SUPFAM" id="SSF161098">
    <property type="entry name" value="MetI-like"/>
    <property type="match status" value="1"/>
</dbReference>
<sequence length="292" mass="32299">MKRQVGIYSVLKHAVLWICSLSCLIPFLLLIISSFTDDSTIALRGYSFFPKAWSLDAYRYLLGQGGKILHAYGISLFVTVFGTLAGLAMTLMLAYPLSRPDLPGRRVFSFYVLFTLLFNGGLVPSYIMWTTIFHIKNTIWALVIPNLMVKAFFVIMARSYFKSNIPLEIIESARIDGASEIGIFTRIVLPLAKPIVSTLLLFIGLSYWNDWNNGLIYLTDSSLYSIQNVLNEMIKSITSLSTMGGSVSSMTTLPSNTVRMAIAVVGTLPVLIAYPFLQKGFVKGIVMGGVKG</sequence>
<evidence type="ECO:0000256" key="1">
    <source>
        <dbReference type="ARBA" id="ARBA00004651"/>
    </source>
</evidence>
<comment type="similarity">
    <text evidence="7">Belongs to the binding-protein-dependent transport system permease family.</text>
</comment>
<feature type="transmembrane region" description="Helical" evidence="7">
    <location>
        <begin position="258"/>
        <end position="277"/>
    </location>
</feature>
<keyword evidence="2 7" id="KW-0813">Transport</keyword>
<keyword evidence="5 7" id="KW-1133">Transmembrane helix</keyword>
<keyword evidence="4 7" id="KW-0812">Transmembrane</keyword>
<evidence type="ECO:0000256" key="6">
    <source>
        <dbReference type="ARBA" id="ARBA00023136"/>
    </source>
</evidence>
<protein>
    <submittedName>
        <fullName evidence="9">Carbohydrate ABC transporter permease</fullName>
    </submittedName>
</protein>
<organism evidence="9 10">
    <name type="scientific">Diplocloster modestus</name>
    <dbReference type="NCBI Taxonomy" id="2850322"/>
    <lineage>
        <taxon>Bacteria</taxon>
        <taxon>Bacillati</taxon>
        <taxon>Bacillota</taxon>
        <taxon>Clostridia</taxon>
        <taxon>Lachnospirales</taxon>
        <taxon>Lachnospiraceae</taxon>
        <taxon>Diplocloster</taxon>
    </lineage>
</organism>
<reference evidence="9 10" key="1">
    <citation type="submission" date="2021-06" db="EMBL/GenBank/DDBJ databases">
        <title>Description of novel taxa of the family Lachnospiraceae.</title>
        <authorList>
            <person name="Chaplin A.V."/>
            <person name="Sokolova S.R."/>
            <person name="Pikina A.P."/>
            <person name="Korzhanova M."/>
            <person name="Belova V."/>
            <person name="Korostin D."/>
            <person name="Efimov B.A."/>
        </authorList>
    </citation>
    <scope>NUCLEOTIDE SEQUENCE [LARGE SCALE GENOMIC DNA]</scope>
    <source>
        <strain evidence="9 10">ASD4241</strain>
    </source>
</reference>
<feature type="transmembrane region" description="Helical" evidence="7">
    <location>
        <begin position="69"/>
        <end position="95"/>
    </location>
</feature>
<feature type="transmembrane region" description="Helical" evidence="7">
    <location>
        <begin position="107"/>
        <end position="127"/>
    </location>
</feature>
<keyword evidence="10" id="KW-1185">Reference proteome</keyword>
<evidence type="ECO:0000313" key="9">
    <source>
        <dbReference type="EMBL" id="MBU9724746.1"/>
    </source>
</evidence>
<dbReference type="RefSeq" id="WP_158352730.1">
    <property type="nucleotide sequence ID" value="NZ_JAHQCX010000001.1"/>
</dbReference>
<feature type="domain" description="ABC transmembrane type-1" evidence="8">
    <location>
        <begin position="72"/>
        <end position="277"/>
    </location>
</feature>
<gene>
    <name evidence="9" type="ORF">KTH90_01830</name>
</gene>
<evidence type="ECO:0000256" key="7">
    <source>
        <dbReference type="RuleBase" id="RU363032"/>
    </source>
</evidence>
<dbReference type="Pfam" id="PF00528">
    <property type="entry name" value="BPD_transp_1"/>
    <property type="match status" value="1"/>
</dbReference>
<accession>A0ABS6K1L4</accession>
<dbReference type="Gene3D" id="1.10.3720.10">
    <property type="entry name" value="MetI-like"/>
    <property type="match status" value="1"/>
</dbReference>
<evidence type="ECO:0000256" key="2">
    <source>
        <dbReference type="ARBA" id="ARBA00022448"/>
    </source>
</evidence>
<feature type="transmembrane region" description="Helical" evidence="7">
    <location>
        <begin position="181"/>
        <end position="208"/>
    </location>
</feature>
<dbReference type="InterPro" id="IPR035906">
    <property type="entry name" value="MetI-like_sf"/>
</dbReference>
<dbReference type="PANTHER" id="PTHR43744">
    <property type="entry name" value="ABC TRANSPORTER PERMEASE PROTEIN MG189-RELATED-RELATED"/>
    <property type="match status" value="1"/>
</dbReference>
<dbReference type="InterPro" id="IPR000515">
    <property type="entry name" value="MetI-like"/>
</dbReference>
<dbReference type="Proteomes" id="UP001314681">
    <property type="component" value="Unassembled WGS sequence"/>
</dbReference>
<feature type="transmembrane region" description="Helical" evidence="7">
    <location>
        <begin position="139"/>
        <end position="161"/>
    </location>
</feature>
<feature type="transmembrane region" description="Helical" evidence="7">
    <location>
        <begin position="14"/>
        <end position="35"/>
    </location>
</feature>
<comment type="subcellular location">
    <subcellularLocation>
        <location evidence="1 7">Cell membrane</location>
        <topology evidence="1 7">Multi-pass membrane protein</topology>
    </subcellularLocation>
</comment>
<comment type="caution">
    <text evidence="9">The sequence shown here is derived from an EMBL/GenBank/DDBJ whole genome shotgun (WGS) entry which is preliminary data.</text>
</comment>
<keyword evidence="6 7" id="KW-0472">Membrane</keyword>
<evidence type="ECO:0000256" key="5">
    <source>
        <dbReference type="ARBA" id="ARBA00022989"/>
    </source>
</evidence>
<evidence type="ECO:0000256" key="4">
    <source>
        <dbReference type="ARBA" id="ARBA00022692"/>
    </source>
</evidence>